<evidence type="ECO:0000256" key="14">
    <source>
        <dbReference type="ARBA" id="ARBA00025766"/>
    </source>
</evidence>
<dbReference type="AlphaFoldDB" id="A0A9N9XQP0"/>
<keyword evidence="17" id="KW-1185">Reference proteome</keyword>
<evidence type="ECO:0000256" key="7">
    <source>
        <dbReference type="ARBA" id="ARBA00022763"/>
    </source>
</evidence>
<dbReference type="EMBL" id="OU900097">
    <property type="protein sequence ID" value="CAG9861206.1"/>
    <property type="molecule type" value="Genomic_DNA"/>
</dbReference>
<keyword evidence="5 15" id="KW-0053">Apoptosis</keyword>
<evidence type="ECO:0000256" key="3">
    <source>
        <dbReference type="ARBA" id="ARBA00022490"/>
    </source>
</evidence>
<dbReference type="GO" id="GO:0006915">
    <property type="term" value="P:apoptotic process"/>
    <property type="evidence" value="ECO:0007669"/>
    <property type="project" value="UniProtKB-UniRule"/>
</dbReference>
<comment type="subcellular location">
    <subcellularLocation>
        <location evidence="15">Cytoplasm</location>
    </subcellularLocation>
    <subcellularLocation>
        <location evidence="1 15">Nucleus</location>
    </subcellularLocation>
    <text evidence="15">Localizes at sites of DNA damage at double-strand breaks (DSBs).</text>
</comment>
<evidence type="ECO:0000256" key="2">
    <source>
        <dbReference type="ARBA" id="ARBA00019438"/>
    </source>
</evidence>
<dbReference type="PANTHER" id="PTHR15189:SF7">
    <property type="entry name" value="BRISC AND BRCA1-A COMPLEX MEMBER 2"/>
    <property type="match status" value="1"/>
</dbReference>
<comment type="subunit">
    <text evidence="15">Component of the ARISC complex. Component of the BRCA1-A complex. Component of the BRISC complex. Binds polyubiquitin.</text>
</comment>
<evidence type="ECO:0000256" key="8">
    <source>
        <dbReference type="ARBA" id="ARBA00022776"/>
    </source>
</evidence>
<keyword evidence="12 15" id="KW-0539">Nucleus</keyword>
<keyword evidence="13 15" id="KW-0131">Cell cycle</keyword>
<evidence type="ECO:0000313" key="17">
    <source>
        <dbReference type="Proteomes" id="UP001153712"/>
    </source>
</evidence>
<dbReference type="GO" id="GO:0005737">
    <property type="term" value="C:cytoplasm"/>
    <property type="evidence" value="ECO:0007669"/>
    <property type="project" value="UniProtKB-SubCell"/>
</dbReference>
<dbReference type="GO" id="GO:0006325">
    <property type="term" value="P:chromatin organization"/>
    <property type="evidence" value="ECO:0007669"/>
    <property type="project" value="UniProtKB-UniRule"/>
</dbReference>
<dbReference type="GO" id="GO:0070552">
    <property type="term" value="C:BRISC complex"/>
    <property type="evidence" value="ECO:0007669"/>
    <property type="project" value="UniProtKB-UniRule"/>
</dbReference>
<sequence length="392" mass="45736">MGELLNNTDNILNNFPLLLRNNIKHICLQSTIGFLRIGLDDITIVSNIHSIKYDLDQNFHLVFKIPYAGKKLKWEIIFDPEEYEFAPDFDFNDEEFMSYFSIETTFENSHAWKNWNVKNPESLSRLINEFLVVYKKYQIEKLKLENIMYSRYLEEYEVLIRKMEGIQDDNVQISIEGNSVVFLIALKIDCSSLPEYMDVRKRYNVSYEQLPLDAGTDFCHLKVSILKSEGMRLNCSVILSPRLGQALENFKFYKTDFKKDTPLIDIVSSVSKKIANRIQQIVALNKLKKIYITNIVSRCVDGITEYDVMSFNEAVFSYSINDYTCLVSVNIGSKFPSERPSLVLTSMMCKDVKCTKIVQKYPYDCNLSPDMNVKNLFEFLPEIVEEFKLHKH</sequence>
<evidence type="ECO:0000256" key="11">
    <source>
        <dbReference type="ARBA" id="ARBA00023204"/>
    </source>
</evidence>
<evidence type="ECO:0000256" key="6">
    <source>
        <dbReference type="ARBA" id="ARBA00022737"/>
    </source>
</evidence>
<evidence type="ECO:0000256" key="15">
    <source>
        <dbReference type="RuleBase" id="RU368019"/>
    </source>
</evidence>
<dbReference type="GO" id="GO:0006302">
    <property type="term" value="P:double-strand break repair"/>
    <property type="evidence" value="ECO:0007669"/>
    <property type="project" value="UniProtKB-UniRule"/>
</dbReference>
<dbReference type="Pfam" id="PF06113">
    <property type="entry name" value="BRE"/>
    <property type="match status" value="1"/>
</dbReference>
<keyword evidence="8 15" id="KW-0498">Mitosis</keyword>
<keyword evidence="4 15" id="KW-0132">Cell division</keyword>
<dbReference type="PANTHER" id="PTHR15189">
    <property type="entry name" value="BRISC AND BRCA1-A COMPLEX MEMBER 2"/>
    <property type="match status" value="1"/>
</dbReference>
<evidence type="ECO:0000313" key="16">
    <source>
        <dbReference type="EMBL" id="CAG9861206.1"/>
    </source>
</evidence>
<reference evidence="16" key="1">
    <citation type="submission" date="2022-01" db="EMBL/GenBank/DDBJ databases">
        <authorList>
            <person name="King R."/>
        </authorList>
    </citation>
    <scope>NUCLEOTIDE SEQUENCE</scope>
</reference>
<keyword evidence="11 15" id="KW-0234">DNA repair</keyword>
<comment type="domain">
    <text evidence="15">Contains 2 ubiquitin-conjugating enzyme family-like (UEV-like) regions. These regions lack the critical Cys residues required for ubiquitination but retain the ability to bind ubiquitin.</text>
</comment>
<organism evidence="16 17">
    <name type="scientific">Phyllotreta striolata</name>
    <name type="common">Striped flea beetle</name>
    <name type="synonym">Crioceris striolata</name>
    <dbReference type="NCBI Taxonomy" id="444603"/>
    <lineage>
        <taxon>Eukaryota</taxon>
        <taxon>Metazoa</taxon>
        <taxon>Ecdysozoa</taxon>
        <taxon>Arthropoda</taxon>
        <taxon>Hexapoda</taxon>
        <taxon>Insecta</taxon>
        <taxon>Pterygota</taxon>
        <taxon>Neoptera</taxon>
        <taxon>Endopterygota</taxon>
        <taxon>Coleoptera</taxon>
        <taxon>Polyphaga</taxon>
        <taxon>Cucujiformia</taxon>
        <taxon>Chrysomeloidea</taxon>
        <taxon>Chrysomelidae</taxon>
        <taxon>Galerucinae</taxon>
        <taxon>Alticini</taxon>
        <taxon>Phyllotreta</taxon>
    </lineage>
</organism>
<keyword evidence="9 15" id="KW-0833">Ubl conjugation pathway</keyword>
<dbReference type="GO" id="GO:0045739">
    <property type="term" value="P:positive regulation of DNA repair"/>
    <property type="evidence" value="ECO:0007669"/>
    <property type="project" value="UniProtKB-UniRule"/>
</dbReference>
<evidence type="ECO:0000256" key="1">
    <source>
        <dbReference type="ARBA" id="ARBA00004123"/>
    </source>
</evidence>
<evidence type="ECO:0000256" key="4">
    <source>
        <dbReference type="ARBA" id="ARBA00022618"/>
    </source>
</evidence>
<evidence type="ECO:0000256" key="12">
    <source>
        <dbReference type="ARBA" id="ARBA00023242"/>
    </source>
</evidence>
<dbReference type="GO" id="GO:0007095">
    <property type="term" value="P:mitotic G2 DNA damage checkpoint signaling"/>
    <property type="evidence" value="ECO:0007669"/>
    <property type="project" value="UniProtKB-UniRule"/>
</dbReference>
<protein>
    <recommendedName>
        <fullName evidence="2 15">BRISC and BRCA1-A complex member 2</fullName>
    </recommendedName>
</protein>
<proteinExistence type="inferred from homology"/>
<dbReference type="GO" id="GO:0070531">
    <property type="term" value="C:BRCA1-A complex"/>
    <property type="evidence" value="ECO:0007669"/>
    <property type="project" value="UniProtKB-UniRule"/>
</dbReference>
<dbReference type="GO" id="GO:0051301">
    <property type="term" value="P:cell division"/>
    <property type="evidence" value="ECO:0007669"/>
    <property type="project" value="UniProtKB-UniRule"/>
</dbReference>
<dbReference type="GO" id="GO:0031593">
    <property type="term" value="F:polyubiquitin modification-dependent protein binding"/>
    <property type="evidence" value="ECO:0007669"/>
    <property type="project" value="UniProtKB-UniRule"/>
</dbReference>
<keyword evidence="7 15" id="KW-0227">DNA damage</keyword>
<dbReference type="InterPro" id="IPR010358">
    <property type="entry name" value="BRE"/>
</dbReference>
<dbReference type="OrthoDB" id="538811at2759"/>
<evidence type="ECO:0000256" key="5">
    <source>
        <dbReference type="ARBA" id="ARBA00022703"/>
    </source>
</evidence>
<evidence type="ECO:0000256" key="9">
    <source>
        <dbReference type="ARBA" id="ARBA00022786"/>
    </source>
</evidence>
<dbReference type="Proteomes" id="UP001153712">
    <property type="component" value="Chromosome 4"/>
</dbReference>
<dbReference type="GO" id="GO:0010212">
    <property type="term" value="P:response to ionizing radiation"/>
    <property type="evidence" value="ECO:0007669"/>
    <property type="project" value="UniProtKB-UniRule"/>
</dbReference>
<keyword evidence="6" id="KW-0677">Repeat</keyword>
<comment type="function">
    <text evidence="15">May play a role in homeostasis or cellular differentiation in cells of neural, epithelial and germline origins. May also act as a death receptor-associated anti-apoptotic protein, which inhibits the mitochondrial apoptotic pathway.</text>
</comment>
<evidence type="ECO:0000256" key="13">
    <source>
        <dbReference type="ARBA" id="ARBA00023306"/>
    </source>
</evidence>
<evidence type="ECO:0000256" key="10">
    <source>
        <dbReference type="ARBA" id="ARBA00022853"/>
    </source>
</evidence>
<name>A0A9N9XQP0_PHYSR</name>
<accession>A0A9N9XQP0</accession>
<keyword evidence="3 15" id="KW-0963">Cytoplasm</keyword>
<keyword evidence="10 15" id="KW-0156">Chromatin regulator</keyword>
<comment type="similarity">
    <text evidence="14 15">Belongs to the BABAM2 family.</text>
</comment>
<gene>
    <name evidence="16" type="ORF">PHYEVI_LOCUS7549</name>
</gene>